<gene>
    <name evidence="1" type="ORF">DEA8626_03007</name>
</gene>
<keyword evidence="2" id="KW-1185">Reference proteome</keyword>
<protein>
    <submittedName>
        <fullName evidence="1">Uncharacterized protein</fullName>
    </submittedName>
</protein>
<reference evidence="1 2" key="1">
    <citation type="submission" date="2018-03" db="EMBL/GenBank/DDBJ databases">
        <authorList>
            <person name="Keele B.F."/>
        </authorList>
    </citation>
    <scope>NUCLEOTIDE SEQUENCE [LARGE SCALE GENOMIC DNA]</scope>
    <source>
        <strain evidence="1 2">CECT 8626</strain>
    </source>
</reference>
<proteinExistence type="predicted"/>
<dbReference type="AlphaFoldDB" id="A0A2R8BKK1"/>
<dbReference type="EMBL" id="OMOQ01000002">
    <property type="protein sequence ID" value="SPH23930.1"/>
    <property type="molecule type" value="Genomic_DNA"/>
</dbReference>
<name>A0A2R8BKK1_9RHOB</name>
<organism evidence="1 2">
    <name type="scientific">Albidovulum aquaemixtae</name>
    <dbReference type="NCBI Taxonomy" id="1542388"/>
    <lineage>
        <taxon>Bacteria</taxon>
        <taxon>Pseudomonadati</taxon>
        <taxon>Pseudomonadota</taxon>
        <taxon>Alphaproteobacteria</taxon>
        <taxon>Rhodobacterales</taxon>
        <taxon>Paracoccaceae</taxon>
        <taxon>Albidovulum</taxon>
    </lineage>
</organism>
<dbReference type="Proteomes" id="UP000244924">
    <property type="component" value="Unassembled WGS sequence"/>
</dbReference>
<sequence>MQTNIDKGDTMLFTLKGSESTVQDLMRSLVALQIAVRNTERKADSGVTDYMIRQDYEPDVDFEPIRETLAHISNDLELFERRIERHLGAVEVLYRFEHVDTEASE</sequence>
<evidence type="ECO:0000313" key="2">
    <source>
        <dbReference type="Proteomes" id="UP000244924"/>
    </source>
</evidence>
<accession>A0A2R8BKK1</accession>
<evidence type="ECO:0000313" key="1">
    <source>
        <dbReference type="EMBL" id="SPH23930.1"/>
    </source>
</evidence>
<dbReference type="RefSeq" id="WP_108853994.1">
    <property type="nucleotide sequence ID" value="NZ_OMOQ01000002.1"/>
</dbReference>